<dbReference type="Proteomes" id="UP000317650">
    <property type="component" value="Chromosome 1"/>
</dbReference>
<organism evidence="2 3">
    <name type="scientific">Musa balbisiana</name>
    <name type="common">Banana</name>
    <dbReference type="NCBI Taxonomy" id="52838"/>
    <lineage>
        <taxon>Eukaryota</taxon>
        <taxon>Viridiplantae</taxon>
        <taxon>Streptophyta</taxon>
        <taxon>Embryophyta</taxon>
        <taxon>Tracheophyta</taxon>
        <taxon>Spermatophyta</taxon>
        <taxon>Magnoliopsida</taxon>
        <taxon>Liliopsida</taxon>
        <taxon>Zingiberales</taxon>
        <taxon>Musaceae</taxon>
        <taxon>Musa</taxon>
    </lineage>
</organism>
<accession>A0A4S8JR87</accession>
<sequence length="132" mass="15182">MDYPRAMLRLGVTRERVDKGRLPKERTKSKLEEALQCVGRDHKWRDHDSNSSHKDQNAMEMSPGGNMHMGAVFHQGKSSNASTSESQERDLIMQRYDRSSWRVGLIQSPYSLKGARQVREQGRVSERCYQGS</sequence>
<comment type="caution">
    <text evidence="2">The sequence shown here is derived from an EMBL/GenBank/DDBJ whole genome shotgun (WGS) entry which is preliminary data.</text>
</comment>
<feature type="compositionally biased region" description="Polar residues" evidence="1">
    <location>
        <begin position="76"/>
        <end position="85"/>
    </location>
</feature>
<evidence type="ECO:0000256" key="1">
    <source>
        <dbReference type="SAM" id="MobiDB-lite"/>
    </source>
</evidence>
<proteinExistence type="predicted"/>
<protein>
    <submittedName>
        <fullName evidence="2">Uncharacterized protein</fullName>
    </submittedName>
</protein>
<keyword evidence="3" id="KW-1185">Reference proteome</keyword>
<feature type="compositionally biased region" description="Basic and acidic residues" evidence="1">
    <location>
        <begin position="42"/>
        <end position="57"/>
    </location>
</feature>
<dbReference type="EMBL" id="PYDT01000004">
    <property type="protein sequence ID" value="THU64572.1"/>
    <property type="molecule type" value="Genomic_DNA"/>
</dbReference>
<feature type="region of interest" description="Disordered" evidence="1">
    <location>
        <begin position="42"/>
        <end position="92"/>
    </location>
</feature>
<reference evidence="2 3" key="1">
    <citation type="journal article" date="2019" name="Nat. Plants">
        <title>Genome sequencing of Musa balbisiana reveals subgenome evolution and function divergence in polyploid bananas.</title>
        <authorList>
            <person name="Yao X."/>
        </authorList>
    </citation>
    <scope>NUCLEOTIDE SEQUENCE [LARGE SCALE GENOMIC DNA]</scope>
    <source>
        <strain evidence="3">cv. DH-PKW</strain>
        <tissue evidence="2">Leaves</tissue>
    </source>
</reference>
<dbReference type="AlphaFoldDB" id="A0A4S8JR87"/>
<evidence type="ECO:0000313" key="2">
    <source>
        <dbReference type="EMBL" id="THU64572.1"/>
    </source>
</evidence>
<evidence type="ECO:0000313" key="3">
    <source>
        <dbReference type="Proteomes" id="UP000317650"/>
    </source>
</evidence>
<gene>
    <name evidence="2" type="ORF">C4D60_Mb01t27870</name>
</gene>
<name>A0A4S8JR87_MUSBA</name>